<name>A0A9D1PB29_9FIRM</name>
<dbReference type="SMART" id="SM00849">
    <property type="entry name" value="Lactamase_B"/>
    <property type="match status" value="1"/>
</dbReference>
<reference evidence="2" key="2">
    <citation type="submission" date="2021-04" db="EMBL/GenBank/DDBJ databases">
        <authorList>
            <person name="Gilroy R."/>
        </authorList>
    </citation>
    <scope>NUCLEOTIDE SEQUENCE</scope>
    <source>
        <strain evidence="2">CHK195-9823</strain>
    </source>
</reference>
<dbReference type="Pfam" id="PF00753">
    <property type="entry name" value="Lactamase_B"/>
    <property type="match status" value="1"/>
</dbReference>
<dbReference type="InterPro" id="IPR001279">
    <property type="entry name" value="Metallo-B-lactamas"/>
</dbReference>
<feature type="domain" description="Metallo-beta-lactamase" evidence="1">
    <location>
        <begin position="18"/>
        <end position="175"/>
    </location>
</feature>
<organism evidence="2 3">
    <name type="scientific">Candidatus Blautia stercorigallinarum</name>
    <dbReference type="NCBI Taxonomy" id="2838501"/>
    <lineage>
        <taxon>Bacteria</taxon>
        <taxon>Bacillati</taxon>
        <taxon>Bacillota</taxon>
        <taxon>Clostridia</taxon>
        <taxon>Lachnospirales</taxon>
        <taxon>Lachnospiraceae</taxon>
        <taxon>Blautia</taxon>
    </lineage>
</organism>
<comment type="caution">
    <text evidence="2">The sequence shown here is derived from an EMBL/GenBank/DDBJ whole genome shotgun (WGS) entry which is preliminary data.</text>
</comment>
<reference evidence="2" key="1">
    <citation type="journal article" date="2021" name="PeerJ">
        <title>Extensive microbial diversity within the chicken gut microbiome revealed by metagenomics and culture.</title>
        <authorList>
            <person name="Gilroy R."/>
            <person name="Ravi A."/>
            <person name="Getino M."/>
            <person name="Pursley I."/>
            <person name="Horton D.L."/>
            <person name="Alikhan N.F."/>
            <person name="Baker D."/>
            <person name="Gharbi K."/>
            <person name="Hall N."/>
            <person name="Watson M."/>
            <person name="Adriaenssens E.M."/>
            <person name="Foster-Nyarko E."/>
            <person name="Jarju S."/>
            <person name="Secka A."/>
            <person name="Antonio M."/>
            <person name="Oren A."/>
            <person name="Chaudhuri R.R."/>
            <person name="La Ragione R."/>
            <person name="Hildebrand F."/>
            <person name="Pallen M.J."/>
        </authorList>
    </citation>
    <scope>NUCLEOTIDE SEQUENCE</scope>
    <source>
        <strain evidence="2">CHK195-9823</strain>
    </source>
</reference>
<evidence type="ECO:0000313" key="3">
    <source>
        <dbReference type="Proteomes" id="UP000886814"/>
    </source>
</evidence>
<accession>A0A9D1PB29</accession>
<evidence type="ECO:0000313" key="2">
    <source>
        <dbReference type="EMBL" id="HIV37446.1"/>
    </source>
</evidence>
<dbReference type="InterPro" id="IPR036866">
    <property type="entry name" value="RibonucZ/Hydroxyglut_hydro"/>
</dbReference>
<dbReference type="PANTHER" id="PTHR42951">
    <property type="entry name" value="METALLO-BETA-LACTAMASE DOMAIN-CONTAINING"/>
    <property type="match status" value="1"/>
</dbReference>
<evidence type="ECO:0000259" key="1">
    <source>
        <dbReference type="SMART" id="SM00849"/>
    </source>
</evidence>
<dbReference type="PANTHER" id="PTHR42951:SF22">
    <property type="entry name" value="METALLO BETA-LACTAMASE SUPERFAMILY LIPOPROTEIN"/>
    <property type="match status" value="1"/>
</dbReference>
<dbReference type="InterPro" id="IPR050855">
    <property type="entry name" value="NDM-1-like"/>
</dbReference>
<proteinExistence type="predicted"/>
<sequence>MTDIQLFAENFYILDDGLVRQFLILGEDEALLIDTGFEDSNVYHTVKSITKHPVKVVMTHGDPDHAGGLKDFGKCYLHKGDWPLISEGIQLEPLKEGDIFKCGGYTLEAIEIPGHTYGSMAFADWEKKLLLPGDSVQKAGPIYMFGEHRNLDLYIESQRKLLGLQDKIETILPCHHEYPIDPGFIEKNLLDAEALRRGELEGEKHPFMPCYSYKGRWTEFYYDK</sequence>
<dbReference type="EMBL" id="DXIQ01000003">
    <property type="protein sequence ID" value="HIV37446.1"/>
    <property type="molecule type" value="Genomic_DNA"/>
</dbReference>
<gene>
    <name evidence="2" type="ORF">H9747_00355</name>
</gene>
<dbReference type="SUPFAM" id="SSF56281">
    <property type="entry name" value="Metallo-hydrolase/oxidoreductase"/>
    <property type="match status" value="1"/>
</dbReference>
<dbReference type="Proteomes" id="UP000886814">
    <property type="component" value="Unassembled WGS sequence"/>
</dbReference>
<dbReference type="Gene3D" id="3.60.15.10">
    <property type="entry name" value="Ribonuclease Z/Hydroxyacylglutathione hydrolase-like"/>
    <property type="match status" value="1"/>
</dbReference>
<protein>
    <submittedName>
        <fullName evidence="2">MBL fold metallo-hydrolase</fullName>
    </submittedName>
</protein>
<dbReference type="AlphaFoldDB" id="A0A9D1PB29"/>